<dbReference type="EMBL" id="JYDU01000058">
    <property type="protein sequence ID" value="KRX95307.1"/>
    <property type="molecule type" value="Genomic_DNA"/>
</dbReference>
<sequence length="91" mass="10348">MKQLPGVWQLVAWYLFTLTVHKPADQPPVEYKETEVSTAGLFPFIRVHQSPNALAVKVDPPLSVHRILVEWSKSSSTCVQLVVINLRRAQR</sequence>
<proteinExistence type="predicted"/>
<dbReference type="EMBL" id="JYDR01000279">
    <property type="protein sequence ID" value="KRY64780.1"/>
    <property type="molecule type" value="Genomic_DNA"/>
</dbReference>
<evidence type="ECO:0000256" key="1">
    <source>
        <dbReference type="SAM" id="SignalP"/>
    </source>
</evidence>
<dbReference type="EMBL" id="JYDR01000272">
    <property type="protein sequence ID" value="KRY64807.1"/>
    <property type="molecule type" value="Genomic_DNA"/>
</dbReference>
<dbReference type="EMBL" id="JYDR01000274">
    <property type="protein sequence ID" value="KRY64801.1"/>
    <property type="molecule type" value="Genomic_DNA"/>
</dbReference>
<dbReference type="EMBL" id="JYDR01000273">
    <property type="protein sequence ID" value="KRY64804.1"/>
    <property type="molecule type" value="Genomic_DNA"/>
</dbReference>
<organism evidence="4 13">
    <name type="scientific">Trichinella pseudospiralis</name>
    <name type="common">Parasitic roundworm</name>
    <dbReference type="NCBI Taxonomy" id="6337"/>
    <lineage>
        <taxon>Eukaryota</taxon>
        <taxon>Metazoa</taxon>
        <taxon>Ecdysozoa</taxon>
        <taxon>Nematoda</taxon>
        <taxon>Enoplea</taxon>
        <taxon>Dorylaimia</taxon>
        <taxon>Trichinellida</taxon>
        <taxon>Trichinellidae</taxon>
        <taxon>Trichinella</taxon>
    </lineage>
</organism>
<name>A0A0V1DTE2_TRIPS</name>
<feature type="chain" id="PRO_5010442769" description="Secreted protein" evidence="1">
    <location>
        <begin position="20"/>
        <end position="91"/>
    </location>
</feature>
<dbReference type="EMBL" id="JYDR01000280">
    <property type="protein sequence ID" value="KRY64778.1"/>
    <property type="molecule type" value="Genomic_DNA"/>
</dbReference>
<evidence type="ECO:0000313" key="12">
    <source>
        <dbReference type="EMBL" id="KRZ36331.1"/>
    </source>
</evidence>
<protein>
    <recommendedName>
        <fullName evidence="15">Secreted protein</fullName>
    </recommendedName>
</protein>
<evidence type="ECO:0000313" key="4">
    <source>
        <dbReference type="EMBL" id="KRY64780.1"/>
    </source>
</evidence>
<evidence type="ECO:0000313" key="2">
    <source>
        <dbReference type="EMBL" id="KRX95307.1"/>
    </source>
</evidence>
<evidence type="ECO:0008006" key="15">
    <source>
        <dbReference type="Google" id="ProtNLM"/>
    </source>
</evidence>
<keyword evidence="1" id="KW-0732">Signal</keyword>
<dbReference type="EMBL" id="JYDV01000075">
    <property type="protein sequence ID" value="KRZ36331.1"/>
    <property type="molecule type" value="Genomic_DNA"/>
</dbReference>
<evidence type="ECO:0000313" key="14">
    <source>
        <dbReference type="Proteomes" id="UP000054815"/>
    </source>
</evidence>
<comment type="caution">
    <text evidence="4">The sequence shown here is derived from an EMBL/GenBank/DDBJ whole genome shotgun (WGS) entry which is preliminary data.</text>
</comment>
<dbReference type="Proteomes" id="UP000054826">
    <property type="component" value="Unassembled WGS sequence"/>
</dbReference>
<reference evidence="13 14" key="1">
    <citation type="submission" date="2015-01" db="EMBL/GenBank/DDBJ databases">
        <title>Evolution of Trichinella species and genotypes.</title>
        <authorList>
            <person name="Korhonen P.K."/>
            <person name="Edoardo P."/>
            <person name="Giuseppe L.R."/>
            <person name="Gasser R.B."/>
        </authorList>
    </citation>
    <scope>NUCLEOTIDE SEQUENCE [LARGE SCALE GENOMIC DNA]</scope>
    <source>
        <strain evidence="4">ISS13</strain>
        <strain evidence="2">ISS141</strain>
        <strain evidence="9">ISS176</strain>
    </source>
</reference>
<evidence type="ECO:0000313" key="6">
    <source>
        <dbReference type="EMBL" id="KRY64804.1"/>
    </source>
</evidence>
<dbReference type="AlphaFoldDB" id="A0A0V1DTE2"/>
<dbReference type="EMBL" id="JYDR01000070">
    <property type="protein sequence ID" value="KRY70631.1"/>
    <property type="molecule type" value="Genomic_DNA"/>
</dbReference>
<accession>A0A0V1DTE2</accession>
<dbReference type="Proteomes" id="UP000054815">
    <property type="component" value="Unassembled WGS sequence"/>
</dbReference>
<evidence type="ECO:0000313" key="13">
    <source>
        <dbReference type="Proteomes" id="UP000054632"/>
    </source>
</evidence>
<evidence type="ECO:0000313" key="8">
    <source>
        <dbReference type="EMBL" id="KRY70631.1"/>
    </source>
</evidence>
<evidence type="ECO:0000313" key="9">
    <source>
        <dbReference type="EMBL" id="KRZ23755.1"/>
    </source>
</evidence>
<evidence type="ECO:0000313" key="11">
    <source>
        <dbReference type="EMBL" id="KRZ23883.1"/>
    </source>
</evidence>
<evidence type="ECO:0000313" key="5">
    <source>
        <dbReference type="EMBL" id="KRY64801.1"/>
    </source>
</evidence>
<dbReference type="EMBL" id="JYDV01000242">
    <property type="protein sequence ID" value="KRZ23755.1"/>
    <property type="molecule type" value="Genomic_DNA"/>
</dbReference>
<evidence type="ECO:0000313" key="10">
    <source>
        <dbReference type="EMBL" id="KRZ23807.1"/>
    </source>
</evidence>
<evidence type="ECO:0000313" key="3">
    <source>
        <dbReference type="EMBL" id="KRY64778.1"/>
    </source>
</evidence>
<dbReference type="Proteomes" id="UP000054632">
    <property type="component" value="Unassembled WGS sequence"/>
</dbReference>
<feature type="signal peptide" evidence="1">
    <location>
        <begin position="1"/>
        <end position="19"/>
    </location>
</feature>
<gene>
    <name evidence="4" type="ORF">T4A_1244</name>
    <name evidence="7" type="ORF">T4A_13061</name>
    <name evidence="8" type="ORF">T4A_4899</name>
    <name evidence="5" type="ORF">T4A_6252</name>
    <name evidence="3" type="ORF">T4A_8670</name>
    <name evidence="6" type="ORF">T4A_9989</name>
    <name evidence="12" type="ORF">T4C_11012</name>
    <name evidence="10" type="ORF">T4C_1193</name>
    <name evidence="11" type="ORF">T4C_12304</name>
    <name evidence="9" type="ORF">T4C_234</name>
    <name evidence="2" type="ORF">T4E_10825</name>
</gene>
<dbReference type="EMBL" id="JYDV01000237">
    <property type="protein sequence ID" value="KRZ23883.1"/>
    <property type="molecule type" value="Genomic_DNA"/>
</dbReference>
<dbReference type="EMBL" id="JYDV01000240">
    <property type="protein sequence ID" value="KRZ23807.1"/>
    <property type="molecule type" value="Genomic_DNA"/>
</dbReference>
<evidence type="ECO:0000313" key="7">
    <source>
        <dbReference type="EMBL" id="KRY64807.1"/>
    </source>
</evidence>